<dbReference type="SUPFAM" id="SSF81301">
    <property type="entry name" value="Nucleotidyltransferase"/>
    <property type="match status" value="1"/>
</dbReference>
<proteinExistence type="predicted"/>
<dbReference type="EMBL" id="JAVIKH010000037">
    <property type="protein sequence ID" value="MDX8337403.1"/>
    <property type="molecule type" value="Genomic_DNA"/>
</dbReference>
<keyword evidence="4" id="KW-0479">Metal-binding</keyword>
<dbReference type="PANTHER" id="PTHR33571">
    <property type="entry name" value="SSL8005 PROTEIN"/>
    <property type="match status" value="1"/>
</dbReference>
<dbReference type="CDD" id="cd05403">
    <property type="entry name" value="NT_KNTase_like"/>
    <property type="match status" value="1"/>
</dbReference>
<dbReference type="InterPro" id="IPR052038">
    <property type="entry name" value="Type-VII_TA_antitoxin"/>
</dbReference>
<protein>
    <submittedName>
        <fullName evidence="9">Nucleotidyltransferase domain-containing protein</fullName>
    </submittedName>
</protein>
<reference evidence="10" key="1">
    <citation type="submission" date="2023-07" db="EMBL/GenBank/DDBJ databases">
        <authorList>
            <person name="Colorado M.A."/>
            <person name="Villamil L.M."/>
            <person name="Melo J.F."/>
            <person name="Rodriguez J.A."/>
            <person name="Ruiz R.Y."/>
        </authorList>
    </citation>
    <scope>NUCLEOTIDE SEQUENCE [LARGE SCALE GENOMIC DNA]</scope>
    <source>
        <strain evidence="10">C33</strain>
    </source>
</reference>
<dbReference type="Proteomes" id="UP001279681">
    <property type="component" value="Unassembled WGS sequence"/>
</dbReference>
<dbReference type="InterPro" id="IPR041633">
    <property type="entry name" value="Polbeta"/>
</dbReference>
<gene>
    <name evidence="9" type="ORF">RFV38_13030</name>
</gene>
<keyword evidence="2" id="KW-0808">Transferase</keyword>
<keyword evidence="6" id="KW-0067">ATP-binding</keyword>
<evidence type="ECO:0000259" key="8">
    <source>
        <dbReference type="Pfam" id="PF18765"/>
    </source>
</evidence>
<evidence type="ECO:0000313" key="9">
    <source>
        <dbReference type="EMBL" id="MDX8337403.1"/>
    </source>
</evidence>
<organism evidence="9 10">
    <name type="scientific">Candidatus Cetobacterium colombiensis</name>
    <dbReference type="NCBI Taxonomy" id="3073100"/>
    <lineage>
        <taxon>Bacteria</taxon>
        <taxon>Fusobacteriati</taxon>
        <taxon>Fusobacteriota</taxon>
        <taxon>Fusobacteriia</taxon>
        <taxon>Fusobacteriales</taxon>
        <taxon>Fusobacteriaceae</taxon>
        <taxon>Cetobacterium</taxon>
    </lineage>
</organism>
<evidence type="ECO:0000256" key="4">
    <source>
        <dbReference type="ARBA" id="ARBA00022723"/>
    </source>
</evidence>
<keyword evidence="3" id="KW-0548">Nucleotidyltransferase</keyword>
<evidence type="ECO:0000256" key="7">
    <source>
        <dbReference type="ARBA" id="ARBA00022842"/>
    </source>
</evidence>
<dbReference type="Gene3D" id="3.30.460.10">
    <property type="entry name" value="Beta Polymerase, domain 2"/>
    <property type="match status" value="1"/>
</dbReference>
<dbReference type="InterPro" id="IPR043519">
    <property type="entry name" value="NT_sf"/>
</dbReference>
<feature type="domain" description="Polymerase beta nucleotidyltransferase" evidence="8">
    <location>
        <begin position="9"/>
        <end position="76"/>
    </location>
</feature>
<evidence type="ECO:0000256" key="2">
    <source>
        <dbReference type="ARBA" id="ARBA00022679"/>
    </source>
</evidence>
<evidence type="ECO:0000256" key="1">
    <source>
        <dbReference type="ARBA" id="ARBA00001946"/>
    </source>
</evidence>
<comment type="caution">
    <text evidence="9">The sequence shown here is derived from an EMBL/GenBank/DDBJ whole genome shotgun (WGS) entry which is preliminary data.</text>
</comment>
<accession>A0ABU4WG00</accession>
<evidence type="ECO:0000256" key="3">
    <source>
        <dbReference type="ARBA" id="ARBA00022695"/>
    </source>
</evidence>
<dbReference type="PANTHER" id="PTHR33571:SF14">
    <property type="entry name" value="PROTEIN ADENYLYLTRANSFERASE MJ0435-RELATED"/>
    <property type="match status" value="1"/>
</dbReference>
<keyword evidence="7" id="KW-0460">Magnesium</keyword>
<evidence type="ECO:0000313" key="10">
    <source>
        <dbReference type="Proteomes" id="UP001279681"/>
    </source>
</evidence>
<dbReference type="RefSeq" id="WP_320314741.1">
    <property type="nucleotide sequence ID" value="NZ_JAVIKH010000037.1"/>
</dbReference>
<evidence type="ECO:0000256" key="5">
    <source>
        <dbReference type="ARBA" id="ARBA00022741"/>
    </source>
</evidence>
<keyword evidence="10" id="KW-1185">Reference proteome</keyword>
<keyword evidence="5" id="KW-0547">Nucleotide-binding</keyword>
<name>A0ABU4WG00_9FUSO</name>
<dbReference type="Pfam" id="PF18765">
    <property type="entry name" value="Polbeta"/>
    <property type="match status" value="1"/>
</dbReference>
<sequence length="107" mass="12299">MIDKSIILNKLSTIDKSQFGISKIGLFGSYSKDEQTEKSDIDIFVELIDNDEMLTNFYNLKSHLESTFSKKIDLVTSGQFDYKYKNPLVAKYKEKVKNEILGSVIYV</sequence>
<evidence type="ECO:0000256" key="6">
    <source>
        <dbReference type="ARBA" id="ARBA00022840"/>
    </source>
</evidence>
<comment type="cofactor">
    <cofactor evidence="1">
        <name>Mg(2+)</name>
        <dbReference type="ChEBI" id="CHEBI:18420"/>
    </cofactor>
</comment>